<gene>
    <name evidence="2" type="ORF">N800_14530</name>
</gene>
<name>A0A0A0EYC0_9GAMM</name>
<keyword evidence="1" id="KW-0472">Membrane</keyword>
<dbReference type="OrthoDB" id="532191at2"/>
<reference evidence="2 3" key="1">
    <citation type="submission" date="2013-08" db="EMBL/GenBank/DDBJ databases">
        <title>Genome sequencing of Lysobacter.</title>
        <authorList>
            <person name="Zhang S."/>
            <person name="Wang G."/>
        </authorList>
    </citation>
    <scope>NUCLEOTIDE SEQUENCE [LARGE SCALE GENOMIC DNA]</scope>
    <source>
        <strain evidence="2 3">GH1-9</strain>
    </source>
</reference>
<dbReference type="AlphaFoldDB" id="A0A0A0EYC0"/>
<feature type="transmembrane region" description="Helical" evidence="1">
    <location>
        <begin position="102"/>
        <end position="122"/>
    </location>
</feature>
<accession>A0A0A0EYC0</accession>
<proteinExistence type="predicted"/>
<protein>
    <recommendedName>
        <fullName evidence="4">VanZ-like domain-containing protein</fullName>
    </recommendedName>
</protein>
<evidence type="ECO:0000256" key="1">
    <source>
        <dbReference type="SAM" id="Phobius"/>
    </source>
</evidence>
<keyword evidence="1" id="KW-0812">Transmembrane</keyword>
<dbReference type="EMBL" id="AVPU01000005">
    <property type="protein sequence ID" value="KGM55519.1"/>
    <property type="molecule type" value="Genomic_DNA"/>
</dbReference>
<sequence>MTVLMTLGQLAIIWIKGLRENGATEAFLGYAPNLVAAATLPGLFVALQLQRGFGGTAVFGWTQLWRLTRTHAVALLISTGGLLAWEFAQVYRPNRTFDMQDVLATVAGAALWGAMVCVGRLATADTHRRATTGEIASLPVSESPTS</sequence>
<keyword evidence="3" id="KW-1185">Reference proteome</keyword>
<feature type="transmembrane region" description="Helical" evidence="1">
    <location>
        <begin position="70"/>
        <end position="90"/>
    </location>
</feature>
<dbReference type="STRING" id="1385517.N800_14530"/>
<evidence type="ECO:0000313" key="3">
    <source>
        <dbReference type="Proteomes" id="UP000029998"/>
    </source>
</evidence>
<organism evidence="2 3">
    <name type="scientific">Lysobacter daejeonensis GH1-9</name>
    <dbReference type="NCBI Taxonomy" id="1385517"/>
    <lineage>
        <taxon>Bacteria</taxon>
        <taxon>Pseudomonadati</taxon>
        <taxon>Pseudomonadota</taxon>
        <taxon>Gammaproteobacteria</taxon>
        <taxon>Lysobacterales</taxon>
        <taxon>Lysobacteraceae</taxon>
        <taxon>Aerolutibacter</taxon>
    </lineage>
</organism>
<feature type="transmembrane region" description="Helical" evidence="1">
    <location>
        <begin position="27"/>
        <end position="49"/>
    </location>
</feature>
<dbReference type="Proteomes" id="UP000029998">
    <property type="component" value="Unassembled WGS sequence"/>
</dbReference>
<keyword evidence="1" id="KW-1133">Transmembrane helix</keyword>
<comment type="caution">
    <text evidence="2">The sequence shown here is derived from an EMBL/GenBank/DDBJ whole genome shotgun (WGS) entry which is preliminary data.</text>
</comment>
<evidence type="ECO:0000313" key="2">
    <source>
        <dbReference type="EMBL" id="KGM55519.1"/>
    </source>
</evidence>
<dbReference type="RefSeq" id="WP_036135408.1">
    <property type="nucleotide sequence ID" value="NZ_AVPU01000005.1"/>
</dbReference>
<evidence type="ECO:0008006" key="4">
    <source>
        <dbReference type="Google" id="ProtNLM"/>
    </source>
</evidence>